<sequence length="807" mass="92287">MATSRKYRDSIHQQNNTPDLDDQRGFYIETEWQTPVRSERVQHRIERRPSTADSWDTALGTSCSDSTDDFCSSSGSSSFRPIRTQSIIPTAHVMPSTSGNSPSRLHPPGDPGFSSASVHQSFNTSDMKDQRTVKKWSSLSKLNGLDISERISGESSTDVRTLPADSLNVCRPTLNVLDHSSNPNIEHFRMEEIARKFEAPNLEPTLNQSDFLDTFYGEPNHRLQTCSKAEIPQDVNGTGTKDCYDFTYKSLPESKAVPSNSGLLGQKACFQPNIGGSTTASLYDFQTQQTSVGPSWLREHVHGKTFDTRPNERSRDLTVWQQQQFEALRLQVEHIQLLNAGSQQFPTAQSVILHQEPNKWDPLIKANESILKEKELVIERQKHQIYQLEQKMRMSELQMHSAMLGHPVPLSDVYMLRLQESLRENVFLRAQYAERTEALGNEKTEMEKKLAAAEVEVRRMNETLKENSQKYMDEMKKMEEKVRGRDKHINNLKRKCQKEAEQNREKQQRIETLERYLADLPTLDDYQKQSQQVKDLELKSDQLQSMVTDLETNLGEARALCREKESLLENQKQNEAQLISTVHSLQDKVSKCLEDGARLPILEVEKLQCESDGLKEDYERAKKLIDKQQKRMELLTSQIRSLEDCVAQEEGASQDLREELSGKENGSQQLRRAMKELSAQNQELIEKNLTLQEQLGQSRVGQSTQLPPKTIQLTEKLHRELAKCLSDLQAICNVLAQRAQGKDPNLSLLLGIQSIHHFSAEEEDWQNVDLLIKKLADVKQLHREIDDLRTTISDRYAQDMGDNCITQ</sequence>
<dbReference type="Ensembl" id="ENSCMIT00000045256.1">
    <property type="protein sequence ID" value="ENSCMIP00000044617.1"/>
    <property type="gene ID" value="ENSCMIG00000018446.1"/>
</dbReference>
<dbReference type="GeneTree" id="ENSGT00620000087993"/>
<dbReference type="CTD" id="64793"/>
<dbReference type="InParanoid" id="A0A4W3JPL8"/>
<evidence type="ECO:0000313" key="5">
    <source>
        <dbReference type="Proteomes" id="UP000314986"/>
    </source>
</evidence>
<reference evidence="5" key="1">
    <citation type="journal article" date="2006" name="Science">
        <title>Ancient noncoding elements conserved in the human genome.</title>
        <authorList>
            <person name="Venkatesh B."/>
            <person name="Kirkness E.F."/>
            <person name="Loh Y.H."/>
            <person name="Halpern A.L."/>
            <person name="Lee A.P."/>
            <person name="Johnson J."/>
            <person name="Dandona N."/>
            <person name="Viswanathan L.D."/>
            <person name="Tay A."/>
            <person name="Venter J.C."/>
            <person name="Strausberg R.L."/>
            <person name="Brenner S."/>
        </authorList>
    </citation>
    <scope>NUCLEOTIDE SEQUENCE [LARGE SCALE GENOMIC DNA]</scope>
</reference>
<dbReference type="GeneID" id="103179540"/>
<evidence type="ECO:0000256" key="1">
    <source>
        <dbReference type="SAM" id="Coils"/>
    </source>
</evidence>
<dbReference type="PANTHER" id="PTHR31075:SF3">
    <property type="entry name" value="CENTROSOMAL PROTEIN OF 85 KDA"/>
    <property type="match status" value="1"/>
</dbReference>
<evidence type="ECO:0000313" key="4">
    <source>
        <dbReference type="Ensembl" id="ENSCMIP00000044617.1"/>
    </source>
</evidence>
<dbReference type="STRING" id="7868.ENSCMIP00000044617"/>
<feature type="domain" description="Centrosomal protein of 85 kDa-like CC4 coiled-coil" evidence="3">
    <location>
        <begin position="608"/>
        <end position="692"/>
    </location>
</feature>
<dbReference type="AlphaFoldDB" id="A0A4W3JPL8"/>
<dbReference type="GO" id="GO:0005813">
    <property type="term" value="C:centrosome"/>
    <property type="evidence" value="ECO:0007669"/>
    <property type="project" value="TreeGrafter"/>
</dbReference>
<keyword evidence="1" id="KW-0175">Coiled coil</keyword>
<reference evidence="4" key="4">
    <citation type="submission" date="2025-08" db="UniProtKB">
        <authorList>
            <consortium name="Ensembl"/>
        </authorList>
    </citation>
    <scope>IDENTIFICATION</scope>
</reference>
<dbReference type="RefSeq" id="XP_007893080.1">
    <property type="nucleotide sequence ID" value="XM_007894889.2"/>
</dbReference>
<gene>
    <name evidence="4" type="primary">cep85</name>
</gene>
<reference evidence="4" key="5">
    <citation type="submission" date="2025-09" db="UniProtKB">
        <authorList>
            <consortium name="Ensembl"/>
        </authorList>
    </citation>
    <scope>IDENTIFICATION</scope>
</reference>
<dbReference type="InterPro" id="IPR040210">
    <property type="entry name" value="Cep85/Cep85L"/>
</dbReference>
<dbReference type="InterPro" id="IPR058190">
    <property type="entry name" value="CC4_CEP85"/>
</dbReference>
<evidence type="ECO:0000256" key="2">
    <source>
        <dbReference type="SAM" id="MobiDB-lite"/>
    </source>
</evidence>
<dbReference type="PANTHER" id="PTHR31075">
    <property type="entry name" value="CENTROSOMAL PROTEIN OF 85 KDA"/>
    <property type="match status" value="1"/>
</dbReference>
<dbReference type="OMA" id="HFSETDW"/>
<dbReference type="Proteomes" id="UP000314986">
    <property type="component" value="Unassembled WGS sequence"/>
</dbReference>
<feature type="compositionally biased region" description="Polar residues" evidence="2">
    <location>
        <begin position="114"/>
        <end position="125"/>
    </location>
</feature>
<feature type="coiled-coil region" evidence="1">
    <location>
        <begin position="371"/>
        <end position="398"/>
    </location>
</feature>
<organism evidence="4 5">
    <name type="scientific">Callorhinchus milii</name>
    <name type="common">Ghost shark</name>
    <dbReference type="NCBI Taxonomy" id="7868"/>
    <lineage>
        <taxon>Eukaryota</taxon>
        <taxon>Metazoa</taxon>
        <taxon>Chordata</taxon>
        <taxon>Craniata</taxon>
        <taxon>Vertebrata</taxon>
        <taxon>Chondrichthyes</taxon>
        <taxon>Holocephali</taxon>
        <taxon>Chimaeriformes</taxon>
        <taxon>Callorhinchidae</taxon>
        <taxon>Callorhinchus</taxon>
    </lineage>
</organism>
<evidence type="ECO:0000259" key="3">
    <source>
        <dbReference type="Pfam" id="PF24555"/>
    </source>
</evidence>
<keyword evidence="5" id="KW-1185">Reference proteome</keyword>
<reference evidence="5" key="3">
    <citation type="journal article" date="2014" name="Nature">
        <title>Elephant shark genome provides unique insights into gnathostome evolution.</title>
        <authorList>
            <consortium name="International Elephant Shark Genome Sequencing Consortium"/>
            <person name="Venkatesh B."/>
            <person name="Lee A.P."/>
            <person name="Ravi V."/>
            <person name="Maurya A.K."/>
            <person name="Lian M.M."/>
            <person name="Swann J.B."/>
            <person name="Ohta Y."/>
            <person name="Flajnik M.F."/>
            <person name="Sutoh Y."/>
            <person name="Kasahara M."/>
            <person name="Hoon S."/>
            <person name="Gangu V."/>
            <person name="Roy S.W."/>
            <person name="Irimia M."/>
            <person name="Korzh V."/>
            <person name="Kondrychyn I."/>
            <person name="Lim Z.W."/>
            <person name="Tay B.H."/>
            <person name="Tohari S."/>
            <person name="Kong K.W."/>
            <person name="Ho S."/>
            <person name="Lorente-Galdos B."/>
            <person name="Quilez J."/>
            <person name="Marques-Bonet T."/>
            <person name="Raney B.J."/>
            <person name="Ingham P.W."/>
            <person name="Tay A."/>
            <person name="Hillier L.W."/>
            <person name="Minx P."/>
            <person name="Boehm T."/>
            <person name="Wilson R.K."/>
            <person name="Brenner S."/>
            <person name="Warren W.C."/>
        </authorList>
    </citation>
    <scope>NUCLEOTIDE SEQUENCE [LARGE SCALE GENOMIC DNA]</scope>
</reference>
<dbReference type="OrthoDB" id="5972981at2759"/>
<feature type="compositionally biased region" description="Basic and acidic residues" evidence="2">
    <location>
        <begin position="1"/>
        <end position="11"/>
    </location>
</feature>
<dbReference type="KEGG" id="cmk:103179540"/>
<accession>A0A4W3JPL8</accession>
<name>A0A4W3JPL8_CALMI</name>
<reference evidence="5" key="2">
    <citation type="journal article" date="2007" name="PLoS Biol.">
        <title>Survey sequencing and comparative analysis of the elephant shark (Callorhinchus milii) genome.</title>
        <authorList>
            <person name="Venkatesh B."/>
            <person name="Kirkness E.F."/>
            <person name="Loh Y.H."/>
            <person name="Halpern A.L."/>
            <person name="Lee A.P."/>
            <person name="Johnson J."/>
            <person name="Dandona N."/>
            <person name="Viswanathan L.D."/>
            <person name="Tay A."/>
            <person name="Venter J.C."/>
            <person name="Strausberg R.L."/>
            <person name="Brenner S."/>
        </authorList>
    </citation>
    <scope>NUCLEOTIDE SEQUENCE [LARGE SCALE GENOMIC DNA]</scope>
</reference>
<feature type="coiled-coil region" evidence="1">
    <location>
        <begin position="436"/>
        <end position="694"/>
    </location>
</feature>
<proteinExistence type="predicted"/>
<dbReference type="Pfam" id="PF24555">
    <property type="entry name" value="CC4_CEP85"/>
    <property type="match status" value="1"/>
</dbReference>
<feature type="region of interest" description="Disordered" evidence="2">
    <location>
        <begin position="1"/>
        <end position="24"/>
    </location>
</feature>
<feature type="region of interest" description="Disordered" evidence="2">
    <location>
        <begin position="92"/>
        <end position="129"/>
    </location>
</feature>
<protein>
    <submittedName>
        <fullName evidence="4">Centrosomal protein 85</fullName>
    </submittedName>
</protein>